<dbReference type="PROSITE" id="PS51257">
    <property type="entry name" value="PROKAR_LIPOPROTEIN"/>
    <property type="match status" value="1"/>
</dbReference>
<dbReference type="OrthoDB" id="9999872at2"/>
<feature type="signal peptide" evidence="2">
    <location>
        <begin position="1"/>
        <end position="19"/>
    </location>
</feature>
<dbReference type="AlphaFoldDB" id="A0A2R8BVS6"/>
<name>A0A2R8BVS6_9RHOB</name>
<protein>
    <recommendedName>
        <fullName evidence="5">Lipoprotein</fullName>
    </recommendedName>
</protein>
<keyword evidence="2" id="KW-0732">Signal</keyword>
<feature type="chain" id="PRO_5015316041" description="Lipoprotein" evidence="2">
    <location>
        <begin position="20"/>
        <end position="69"/>
    </location>
</feature>
<gene>
    <name evidence="3" type="ORF">PAA8504_02095</name>
</gene>
<proteinExistence type="predicted"/>
<dbReference type="Proteomes" id="UP000244912">
    <property type="component" value="Unassembled WGS sequence"/>
</dbReference>
<feature type="region of interest" description="Disordered" evidence="1">
    <location>
        <begin position="30"/>
        <end position="49"/>
    </location>
</feature>
<dbReference type="EMBL" id="ONZF01000004">
    <property type="protein sequence ID" value="SPJ24267.1"/>
    <property type="molecule type" value="Genomic_DNA"/>
</dbReference>
<organism evidence="3 4">
    <name type="scientific">Palleronia abyssalis</name>
    <dbReference type="NCBI Taxonomy" id="1501240"/>
    <lineage>
        <taxon>Bacteria</taxon>
        <taxon>Pseudomonadati</taxon>
        <taxon>Pseudomonadota</taxon>
        <taxon>Alphaproteobacteria</taxon>
        <taxon>Rhodobacterales</taxon>
        <taxon>Roseobacteraceae</taxon>
        <taxon>Palleronia</taxon>
    </lineage>
</organism>
<evidence type="ECO:0000256" key="1">
    <source>
        <dbReference type="SAM" id="MobiDB-lite"/>
    </source>
</evidence>
<evidence type="ECO:0000256" key="2">
    <source>
        <dbReference type="SAM" id="SignalP"/>
    </source>
</evidence>
<evidence type="ECO:0008006" key="5">
    <source>
        <dbReference type="Google" id="ProtNLM"/>
    </source>
</evidence>
<dbReference type="RefSeq" id="WP_108894117.1">
    <property type="nucleotide sequence ID" value="NZ_ONZF01000004.1"/>
</dbReference>
<accession>A0A2R8BVS6</accession>
<reference evidence="3 4" key="1">
    <citation type="submission" date="2018-03" db="EMBL/GenBank/DDBJ databases">
        <authorList>
            <person name="Keele B.F."/>
        </authorList>
    </citation>
    <scope>NUCLEOTIDE SEQUENCE [LARGE SCALE GENOMIC DNA]</scope>
    <source>
        <strain evidence="3 4">CECT 8504</strain>
    </source>
</reference>
<evidence type="ECO:0000313" key="4">
    <source>
        <dbReference type="Proteomes" id="UP000244912"/>
    </source>
</evidence>
<sequence>MLDRFCRLAPIVAVTLALAACAPVEGTVPLATPDGGATGGTGPQYEPGDPCKGVVPQLCAYDSPSPEVG</sequence>
<keyword evidence="4" id="KW-1185">Reference proteome</keyword>
<evidence type="ECO:0000313" key="3">
    <source>
        <dbReference type="EMBL" id="SPJ24267.1"/>
    </source>
</evidence>